<gene>
    <name evidence="2" type="ORF">DWY25_00930</name>
</gene>
<evidence type="ECO:0000313" key="2">
    <source>
        <dbReference type="EMBL" id="RGR76888.1"/>
    </source>
</evidence>
<dbReference type="RefSeq" id="WP_117892537.1">
    <property type="nucleotide sequence ID" value="NZ_CABJCV010000001.1"/>
</dbReference>
<proteinExistence type="predicted"/>
<feature type="domain" description="Phage head morphogenesis" evidence="1">
    <location>
        <begin position="197"/>
        <end position="301"/>
    </location>
</feature>
<evidence type="ECO:0000259" key="1">
    <source>
        <dbReference type="Pfam" id="PF04233"/>
    </source>
</evidence>
<dbReference type="GeneID" id="83013974"/>
<dbReference type="InterPro" id="IPR006528">
    <property type="entry name" value="Phage_head_morphogenesis_dom"/>
</dbReference>
<accession>A0A412G6H8</accession>
<dbReference type="Pfam" id="PF04233">
    <property type="entry name" value="Phage_Mu_F"/>
    <property type="match status" value="1"/>
</dbReference>
<dbReference type="AlphaFoldDB" id="A0A412G6H8"/>
<protein>
    <recommendedName>
        <fullName evidence="1">Phage head morphogenesis domain-containing protein</fullName>
    </recommendedName>
</protein>
<reference evidence="2 3" key="1">
    <citation type="submission" date="2018-08" db="EMBL/GenBank/DDBJ databases">
        <title>A genome reference for cultivated species of the human gut microbiota.</title>
        <authorList>
            <person name="Zou Y."/>
            <person name="Xue W."/>
            <person name="Luo G."/>
        </authorList>
    </citation>
    <scope>NUCLEOTIDE SEQUENCE [LARGE SCALE GENOMIC DNA]</scope>
    <source>
        <strain evidence="2 3">AF24-29</strain>
    </source>
</reference>
<dbReference type="NCBIfam" id="TIGR01641">
    <property type="entry name" value="phageSPP1_gp7"/>
    <property type="match status" value="1"/>
</dbReference>
<sequence length="571" mass="65083">MSNSSADYWKKRSEDRFKAAERTVEAQQEDLTHFFDDALKDTQSVIRDFWARYAKDNKISYAEAQKLLNFEELKEFKGDLKTFEQLARSSVGTFNLELENLSTKSRITRYQALETQLKAVMENLTGKTEKMIQDTAGKVCEDSFYKTLFDIDQYRGFHEDFVGLDENLIREIISQPVAGATFSQSIWRNQQTLNYRVRQTLTDAMATGRNPYELSKDFAKEFNVGRYEAYRLLYTESAAVHTDAQMRAYKADGVKQYEIVATLDSKTSKICQEMDGKQFDVDKAQKGENCPPFHPWCRTTTAPVTEGLEETWTRAARSKTTGKTEKIPAGMKYKDWKEKYGGLHSKVKGLTGNLQNSKKSTQNFKSTVDLENYAKNNLGINNVDFSGLDFNSTEKVVNALDSIFQSYPQLNGKITEIKQSTNGFMAASPSADLSSYTFSLNPNLFADPRRLQRTLNYQVKKAFYHPSTTVESIVYHEIGHVLEGEYIRSMTTDTKVMEWLWNSSQAATNVLELASMQCYSDTDKWKTLYSLISDYSKDSPSEMLAECVGLELSGHGFEFTKEVLKILTGVI</sequence>
<comment type="caution">
    <text evidence="2">The sequence shown here is derived from an EMBL/GenBank/DDBJ whole genome shotgun (WGS) entry which is preliminary data.</text>
</comment>
<dbReference type="Proteomes" id="UP000284178">
    <property type="component" value="Unassembled WGS sequence"/>
</dbReference>
<name>A0A412G6H8_9FIRM</name>
<evidence type="ECO:0000313" key="3">
    <source>
        <dbReference type="Proteomes" id="UP000284178"/>
    </source>
</evidence>
<dbReference type="EMBL" id="QRUP01000001">
    <property type="protein sequence ID" value="RGR76888.1"/>
    <property type="molecule type" value="Genomic_DNA"/>
</dbReference>
<keyword evidence="3" id="KW-1185">Reference proteome</keyword>
<organism evidence="2 3">
    <name type="scientific">Holdemania filiformis</name>
    <dbReference type="NCBI Taxonomy" id="61171"/>
    <lineage>
        <taxon>Bacteria</taxon>
        <taxon>Bacillati</taxon>
        <taxon>Bacillota</taxon>
        <taxon>Erysipelotrichia</taxon>
        <taxon>Erysipelotrichales</taxon>
        <taxon>Erysipelotrichaceae</taxon>
        <taxon>Holdemania</taxon>
    </lineage>
</organism>